<dbReference type="InterPro" id="IPR058163">
    <property type="entry name" value="LysR-type_TF_proteobact-type"/>
</dbReference>
<dbReference type="RefSeq" id="WP_380692927.1">
    <property type="nucleotide sequence ID" value="NZ_JBHRYR010000002.1"/>
</dbReference>
<keyword evidence="4" id="KW-0804">Transcription</keyword>
<dbReference type="Pfam" id="PF03466">
    <property type="entry name" value="LysR_substrate"/>
    <property type="match status" value="1"/>
</dbReference>
<dbReference type="SUPFAM" id="SSF46785">
    <property type="entry name" value="Winged helix' DNA-binding domain"/>
    <property type="match status" value="1"/>
</dbReference>
<organism evidence="6 7">
    <name type="scientific">Saccharospirillum mangrovi</name>
    <dbReference type="NCBI Taxonomy" id="2161747"/>
    <lineage>
        <taxon>Bacteria</taxon>
        <taxon>Pseudomonadati</taxon>
        <taxon>Pseudomonadota</taxon>
        <taxon>Gammaproteobacteria</taxon>
        <taxon>Oceanospirillales</taxon>
        <taxon>Saccharospirillaceae</taxon>
        <taxon>Saccharospirillum</taxon>
    </lineage>
</organism>
<dbReference type="EMBL" id="JBHRYR010000002">
    <property type="protein sequence ID" value="MFC3851665.1"/>
    <property type="molecule type" value="Genomic_DNA"/>
</dbReference>
<evidence type="ECO:0000256" key="1">
    <source>
        <dbReference type="ARBA" id="ARBA00009437"/>
    </source>
</evidence>
<dbReference type="PRINTS" id="PR00039">
    <property type="entry name" value="HTHLYSR"/>
</dbReference>
<dbReference type="SUPFAM" id="SSF53850">
    <property type="entry name" value="Periplasmic binding protein-like II"/>
    <property type="match status" value="1"/>
</dbReference>
<dbReference type="InterPro" id="IPR000847">
    <property type="entry name" value="LysR_HTH_N"/>
</dbReference>
<gene>
    <name evidence="6" type="ORF">ACFOOG_02365</name>
</gene>
<evidence type="ECO:0000256" key="4">
    <source>
        <dbReference type="ARBA" id="ARBA00023163"/>
    </source>
</evidence>
<protein>
    <submittedName>
        <fullName evidence="6">LysR substrate-binding domain-containing protein</fullName>
    </submittedName>
</protein>
<dbReference type="InterPro" id="IPR005119">
    <property type="entry name" value="LysR_subst-bd"/>
</dbReference>
<keyword evidence="3" id="KW-0238">DNA-binding</keyword>
<dbReference type="Proteomes" id="UP001595617">
    <property type="component" value="Unassembled WGS sequence"/>
</dbReference>
<evidence type="ECO:0000259" key="5">
    <source>
        <dbReference type="PROSITE" id="PS50931"/>
    </source>
</evidence>
<reference evidence="7" key="1">
    <citation type="journal article" date="2019" name="Int. J. Syst. Evol. Microbiol.">
        <title>The Global Catalogue of Microorganisms (GCM) 10K type strain sequencing project: providing services to taxonomists for standard genome sequencing and annotation.</title>
        <authorList>
            <consortium name="The Broad Institute Genomics Platform"/>
            <consortium name="The Broad Institute Genome Sequencing Center for Infectious Disease"/>
            <person name="Wu L."/>
            <person name="Ma J."/>
        </authorList>
    </citation>
    <scope>NUCLEOTIDE SEQUENCE [LARGE SCALE GENOMIC DNA]</scope>
    <source>
        <strain evidence="7">IBRC 10765</strain>
    </source>
</reference>
<evidence type="ECO:0000256" key="2">
    <source>
        <dbReference type="ARBA" id="ARBA00023015"/>
    </source>
</evidence>
<dbReference type="PANTHER" id="PTHR30537:SF26">
    <property type="entry name" value="GLYCINE CLEAVAGE SYSTEM TRANSCRIPTIONAL ACTIVATOR"/>
    <property type="match status" value="1"/>
</dbReference>
<proteinExistence type="inferred from homology"/>
<evidence type="ECO:0000313" key="6">
    <source>
        <dbReference type="EMBL" id="MFC3851665.1"/>
    </source>
</evidence>
<comment type="similarity">
    <text evidence="1">Belongs to the LysR transcriptional regulatory family.</text>
</comment>
<keyword evidence="2" id="KW-0805">Transcription regulation</keyword>
<evidence type="ECO:0000256" key="3">
    <source>
        <dbReference type="ARBA" id="ARBA00023125"/>
    </source>
</evidence>
<sequence>MKYPPLKAMATFETVARLNSFSQAADELHISQSAVSHQIRLLEDFLGETLFRRLGRYLELSDVGYAYYEAIAPALAQIQRATVEVQGQETLSVRLALFSSFAVRWLIPRLPDLQRQHPTLDLALEMMNEAPQLTDRVADCFITLLPDSRGFTTEALYTEQLFAVCSRTLWQRMQDDWAQFDWSDDAQGISPHILQHYPLLSVHSIYGQRSEDWRRWFAAAGETLPEQARLQHFSHMLLALEAARHHQGIVLTNDYMFQPAQDTDLVKLPFHALITGDVFHFACKTHRQHEPGIAMLRHWLRAQAKVAGWIM</sequence>
<dbReference type="PROSITE" id="PS50931">
    <property type="entry name" value="HTH_LYSR"/>
    <property type="match status" value="1"/>
</dbReference>
<name>A0ABV7ZU14_9GAMM</name>
<dbReference type="InterPro" id="IPR036388">
    <property type="entry name" value="WH-like_DNA-bd_sf"/>
</dbReference>
<accession>A0ABV7ZU14</accession>
<dbReference type="Gene3D" id="1.10.10.10">
    <property type="entry name" value="Winged helix-like DNA-binding domain superfamily/Winged helix DNA-binding domain"/>
    <property type="match status" value="1"/>
</dbReference>
<dbReference type="InterPro" id="IPR036390">
    <property type="entry name" value="WH_DNA-bd_sf"/>
</dbReference>
<feature type="domain" description="HTH lysR-type" evidence="5">
    <location>
        <begin position="4"/>
        <end position="61"/>
    </location>
</feature>
<dbReference type="Gene3D" id="3.40.190.10">
    <property type="entry name" value="Periplasmic binding protein-like II"/>
    <property type="match status" value="2"/>
</dbReference>
<evidence type="ECO:0000313" key="7">
    <source>
        <dbReference type="Proteomes" id="UP001595617"/>
    </source>
</evidence>
<dbReference type="PANTHER" id="PTHR30537">
    <property type="entry name" value="HTH-TYPE TRANSCRIPTIONAL REGULATOR"/>
    <property type="match status" value="1"/>
</dbReference>
<keyword evidence="7" id="KW-1185">Reference proteome</keyword>
<comment type="caution">
    <text evidence="6">The sequence shown here is derived from an EMBL/GenBank/DDBJ whole genome shotgun (WGS) entry which is preliminary data.</text>
</comment>
<dbReference type="Pfam" id="PF00126">
    <property type="entry name" value="HTH_1"/>
    <property type="match status" value="1"/>
</dbReference>